<sequence length="128" mass="14441">MLKENSLLKRYVLLVLETLELKYLYDIIALVKKGAEIMRESVSREEVLNALAKDAEKIQALLDKQRNLLCLSQCPAFEEVADTQLYGFSKEVHLAQSCGLISGKEGQEIIKNLEHILSDIYVTAGEDK</sequence>
<dbReference type="AlphaFoldDB" id="A0A0R1Q2D3"/>
<dbReference type="SUPFAM" id="SSF140404">
    <property type="entry name" value="EF2458-like"/>
    <property type="match status" value="1"/>
</dbReference>
<dbReference type="STRING" id="1423812.FD20_GL001439"/>
<organism evidence="1 2">
    <name type="scientific">Liquorilactobacillus uvarum DSM 19971</name>
    <dbReference type="NCBI Taxonomy" id="1423812"/>
    <lineage>
        <taxon>Bacteria</taxon>
        <taxon>Bacillati</taxon>
        <taxon>Bacillota</taxon>
        <taxon>Bacilli</taxon>
        <taxon>Lactobacillales</taxon>
        <taxon>Lactobacillaceae</taxon>
        <taxon>Liquorilactobacillus</taxon>
    </lineage>
</organism>
<accession>A0A0R1Q2D3</accession>
<dbReference type="EMBL" id="AZEG01000003">
    <property type="protein sequence ID" value="KRL38721.1"/>
    <property type="molecule type" value="Genomic_DNA"/>
</dbReference>
<evidence type="ECO:0000313" key="2">
    <source>
        <dbReference type="Proteomes" id="UP000051155"/>
    </source>
</evidence>
<dbReference type="Proteomes" id="UP000051155">
    <property type="component" value="Unassembled WGS sequence"/>
</dbReference>
<comment type="caution">
    <text evidence="1">The sequence shown here is derived from an EMBL/GenBank/DDBJ whole genome shotgun (WGS) entry which is preliminary data.</text>
</comment>
<protein>
    <recommendedName>
        <fullName evidence="3">DUF1507 family protein</fullName>
    </recommendedName>
</protein>
<gene>
    <name evidence="1" type="ORF">FD20_GL001439</name>
</gene>
<dbReference type="PATRIC" id="fig|1423812.3.peg.1528"/>
<evidence type="ECO:0008006" key="3">
    <source>
        <dbReference type="Google" id="ProtNLM"/>
    </source>
</evidence>
<dbReference type="InterPro" id="IPR009983">
    <property type="entry name" value="UPF0358"/>
</dbReference>
<dbReference type="Pfam" id="PF07408">
    <property type="entry name" value="DUF1507"/>
    <property type="match status" value="1"/>
</dbReference>
<dbReference type="InterPro" id="IPR036270">
    <property type="entry name" value="UPF0358_sf"/>
</dbReference>
<dbReference type="Gene3D" id="1.10.287.750">
    <property type="entry name" value="SO2669-like"/>
    <property type="match status" value="1"/>
</dbReference>
<name>A0A0R1Q2D3_9LACO</name>
<evidence type="ECO:0000313" key="1">
    <source>
        <dbReference type="EMBL" id="KRL38721.1"/>
    </source>
</evidence>
<reference evidence="1 2" key="1">
    <citation type="journal article" date="2015" name="Genome Announc.">
        <title>Expanding the biotechnology potential of lactobacilli through comparative genomics of 213 strains and associated genera.</title>
        <authorList>
            <person name="Sun Z."/>
            <person name="Harris H.M."/>
            <person name="McCann A."/>
            <person name="Guo C."/>
            <person name="Argimon S."/>
            <person name="Zhang W."/>
            <person name="Yang X."/>
            <person name="Jeffery I.B."/>
            <person name="Cooney J.C."/>
            <person name="Kagawa T.F."/>
            <person name="Liu W."/>
            <person name="Song Y."/>
            <person name="Salvetti E."/>
            <person name="Wrobel A."/>
            <person name="Rasinkangas P."/>
            <person name="Parkhill J."/>
            <person name="Rea M.C."/>
            <person name="O'Sullivan O."/>
            <person name="Ritari J."/>
            <person name="Douillard F.P."/>
            <person name="Paul Ross R."/>
            <person name="Yang R."/>
            <person name="Briner A.E."/>
            <person name="Felis G.E."/>
            <person name="de Vos W.M."/>
            <person name="Barrangou R."/>
            <person name="Klaenhammer T.R."/>
            <person name="Caufield P.W."/>
            <person name="Cui Y."/>
            <person name="Zhang H."/>
            <person name="O'Toole P.W."/>
        </authorList>
    </citation>
    <scope>NUCLEOTIDE SEQUENCE [LARGE SCALE GENOMIC DNA]</scope>
    <source>
        <strain evidence="1 2">DSM 19971</strain>
    </source>
</reference>
<keyword evidence="2" id="KW-1185">Reference proteome</keyword>
<proteinExistence type="predicted"/>